<feature type="region of interest" description="Disordered" evidence="1">
    <location>
        <begin position="132"/>
        <end position="275"/>
    </location>
</feature>
<organism evidence="2 3">
    <name type="scientific">Hymenobacter cellulosilyticus</name>
    <dbReference type="NCBI Taxonomy" id="2932248"/>
    <lineage>
        <taxon>Bacteria</taxon>
        <taxon>Pseudomonadati</taxon>
        <taxon>Bacteroidota</taxon>
        <taxon>Cytophagia</taxon>
        <taxon>Cytophagales</taxon>
        <taxon>Hymenobacteraceae</taxon>
        <taxon>Hymenobacter</taxon>
    </lineage>
</organism>
<evidence type="ECO:0000256" key="1">
    <source>
        <dbReference type="SAM" id="MobiDB-lite"/>
    </source>
</evidence>
<dbReference type="RefSeq" id="WP_244677201.1">
    <property type="nucleotide sequence ID" value="NZ_CP095046.1"/>
</dbReference>
<keyword evidence="3" id="KW-1185">Reference proteome</keyword>
<evidence type="ECO:0000313" key="3">
    <source>
        <dbReference type="Proteomes" id="UP000831796"/>
    </source>
</evidence>
<gene>
    <name evidence="2" type="ORF">MUN79_08055</name>
</gene>
<reference evidence="2" key="1">
    <citation type="submission" date="2022-04" db="EMBL/GenBank/DDBJ databases">
        <title>Hymenobacter sp. isolated from the air.</title>
        <authorList>
            <person name="Won M."/>
            <person name="Lee C.-M."/>
            <person name="Woen H.-Y."/>
            <person name="Kwon S.-W."/>
        </authorList>
    </citation>
    <scope>NUCLEOTIDE SEQUENCE</scope>
    <source>
        <strain evidence="2">5116S-3</strain>
    </source>
</reference>
<dbReference type="AlphaFoldDB" id="A0A8T9QG99"/>
<dbReference type="Proteomes" id="UP000831796">
    <property type="component" value="Chromosome"/>
</dbReference>
<protein>
    <submittedName>
        <fullName evidence="2">Uncharacterized protein</fullName>
    </submittedName>
</protein>
<sequence>MSPKFLHTLVLSKVDLRWSEKFKAWYSVGKIGLVSVGKKDINAQIDGYIEIKKETTGDAVEMYLEAEPQTWYHIRYSNNVLLTKAQHGSYDEIIGFKAKGDYNTATQYGFYLGDEQEKDLFVRHFRKDYLGDNSKPKAAPARPVSEGSFDFMEDKKKKKKAKDEAAFDEGSQPAADAPVEDTGKKKKKKDAAFDTDTDPAAAPAEDTGKKKKKDDAAATAPTDAPVDEGKTAAQMKKEEAAKAKEAERLKKEEEKKAKEAEKKKKKGEEDPFGDS</sequence>
<dbReference type="KEGG" id="hcu:MUN79_08055"/>
<accession>A0A8T9QG99</accession>
<proteinExistence type="predicted"/>
<evidence type="ECO:0000313" key="2">
    <source>
        <dbReference type="EMBL" id="UOQ73853.1"/>
    </source>
</evidence>
<name>A0A8T9QG99_9BACT</name>
<dbReference type="EMBL" id="CP095046">
    <property type="protein sequence ID" value="UOQ73853.1"/>
    <property type="molecule type" value="Genomic_DNA"/>
</dbReference>
<feature type="compositionally biased region" description="Basic and acidic residues" evidence="1">
    <location>
        <begin position="227"/>
        <end position="269"/>
    </location>
</feature>